<dbReference type="SUPFAM" id="SSF52058">
    <property type="entry name" value="L domain-like"/>
    <property type="match status" value="1"/>
</dbReference>
<protein>
    <recommendedName>
        <fullName evidence="3">Non-specific serine/threonine protein kinase</fullName>
    </recommendedName>
</protein>
<dbReference type="PANTHER" id="PTHR48065">
    <property type="entry name" value="OS10G0469600 PROTEIN"/>
    <property type="match status" value="1"/>
</dbReference>
<dbReference type="EMBL" id="KZ663447">
    <property type="protein sequence ID" value="PPS12680.1"/>
    <property type="molecule type" value="Genomic_DNA"/>
</dbReference>
<dbReference type="OrthoDB" id="1748282at2759"/>
<dbReference type="InterPro" id="IPR032675">
    <property type="entry name" value="LRR_dom_sf"/>
</dbReference>
<evidence type="ECO:0000313" key="2">
    <source>
        <dbReference type="Proteomes" id="UP000239757"/>
    </source>
</evidence>
<evidence type="ECO:0008006" key="3">
    <source>
        <dbReference type="Google" id="ProtNLM"/>
    </source>
</evidence>
<sequence length="207" mass="23238">MTAEVLFVTTVVSSSCAYLDFNLVFDSLIGCELHALRKLSLHSNNFNSSIPDVLSQGTLLRTVYLLYNSFIGNLPTYVFNLMNLLILNVADNYLSDKIATVIQPSFRSIYLSSNDFSDEIQPNFSTGSQLQLINFSYNCFSSEVSTSIGYFQYLQYLWLDLNKLYRTLPLIIKNCSSLIHVSIEDNMLKGLLPGSIVVISNLQVLAL</sequence>
<dbReference type="PANTHER" id="PTHR48065:SF11">
    <property type="entry name" value="OS11G0213300 PROTEIN"/>
    <property type="match status" value="1"/>
</dbReference>
<dbReference type="AlphaFoldDB" id="A0A2P5YAS1"/>
<evidence type="ECO:0000313" key="1">
    <source>
        <dbReference type="EMBL" id="PPS12680.1"/>
    </source>
</evidence>
<dbReference type="Pfam" id="PF00560">
    <property type="entry name" value="LRR_1"/>
    <property type="match status" value="1"/>
</dbReference>
<reference evidence="1 2" key="1">
    <citation type="submission" date="2015-01" db="EMBL/GenBank/DDBJ databases">
        <title>Genome of allotetraploid Gossypium barbadense reveals genomic plasticity and fiber elongation in cotton evolution.</title>
        <authorList>
            <person name="Chen X."/>
            <person name="Liu X."/>
            <person name="Zhao B."/>
            <person name="Zheng H."/>
            <person name="Hu Y."/>
            <person name="Lu G."/>
            <person name="Yang C."/>
            <person name="Chen J."/>
            <person name="Shan C."/>
            <person name="Zhang L."/>
            <person name="Zhou Y."/>
            <person name="Wang L."/>
            <person name="Guo W."/>
            <person name="Bai Y."/>
            <person name="Ruan J."/>
            <person name="Shangguan X."/>
            <person name="Mao Y."/>
            <person name="Jiang J."/>
            <person name="Zhu Y."/>
            <person name="Lei J."/>
            <person name="Kang H."/>
            <person name="Chen S."/>
            <person name="He X."/>
            <person name="Wang R."/>
            <person name="Wang Y."/>
            <person name="Chen J."/>
            <person name="Wang L."/>
            <person name="Yu S."/>
            <person name="Wang B."/>
            <person name="Wei J."/>
            <person name="Song S."/>
            <person name="Lu X."/>
            <person name="Gao Z."/>
            <person name="Gu W."/>
            <person name="Deng X."/>
            <person name="Ma D."/>
            <person name="Wang S."/>
            <person name="Liang W."/>
            <person name="Fang L."/>
            <person name="Cai C."/>
            <person name="Zhu X."/>
            <person name="Zhou B."/>
            <person name="Zhang Y."/>
            <person name="Chen Z."/>
            <person name="Xu S."/>
            <person name="Zhu R."/>
            <person name="Wang S."/>
            <person name="Zhang T."/>
            <person name="Zhao G."/>
        </authorList>
    </citation>
    <scope>NUCLEOTIDE SEQUENCE [LARGE SCALE GENOMIC DNA]</scope>
    <source>
        <strain evidence="2">cv. Xinhai21</strain>
        <tissue evidence="1">Leaf</tissue>
    </source>
</reference>
<accession>A0A2P5YAS1</accession>
<dbReference type="Proteomes" id="UP000239757">
    <property type="component" value="Unassembled WGS sequence"/>
</dbReference>
<gene>
    <name evidence="1" type="ORF">GOBAR_AA07961</name>
</gene>
<organism evidence="1 2">
    <name type="scientific">Gossypium barbadense</name>
    <name type="common">Sea Island cotton</name>
    <name type="synonym">Hibiscus barbadensis</name>
    <dbReference type="NCBI Taxonomy" id="3634"/>
    <lineage>
        <taxon>Eukaryota</taxon>
        <taxon>Viridiplantae</taxon>
        <taxon>Streptophyta</taxon>
        <taxon>Embryophyta</taxon>
        <taxon>Tracheophyta</taxon>
        <taxon>Spermatophyta</taxon>
        <taxon>Magnoliopsida</taxon>
        <taxon>eudicotyledons</taxon>
        <taxon>Gunneridae</taxon>
        <taxon>Pentapetalae</taxon>
        <taxon>rosids</taxon>
        <taxon>malvids</taxon>
        <taxon>Malvales</taxon>
        <taxon>Malvaceae</taxon>
        <taxon>Malvoideae</taxon>
        <taxon>Gossypium</taxon>
    </lineage>
</organism>
<proteinExistence type="predicted"/>
<dbReference type="Gene3D" id="3.80.10.10">
    <property type="entry name" value="Ribonuclease Inhibitor"/>
    <property type="match status" value="1"/>
</dbReference>
<dbReference type="InterPro" id="IPR001611">
    <property type="entry name" value="Leu-rich_rpt"/>
</dbReference>
<name>A0A2P5YAS1_GOSBA</name>